<dbReference type="AlphaFoldDB" id="A0A0H2RQX0"/>
<dbReference type="PANTHER" id="PTHR40465">
    <property type="entry name" value="CHROMOSOME 1, WHOLE GENOME SHOTGUN SEQUENCE"/>
    <property type="match status" value="1"/>
</dbReference>
<gene>
    <name evidence="3" type="ORF">SCHPADRAFT_449622</name>
</gene>
<evidence type="ECO:0000259" key="2">
    <source>
        <dbReference type="Pfam" id="PF20152"/>
    </source>
</evidence>
<organism evidence="3 4">
    <name type="scientific">Schizopora paradoxa</name>
    <dbReference type="NCBI Taxonomy" id="27342"/>
    <lineage>
        <taxon>Eukaryota</taxon>
        <taxon>Fungi</taxon>
        <taxon>Dikarya</taxon>
        <taxon>Basidiomycota</taxon>
        <taxon>Agaricomycotina</taxon>
        <taxon>Agaricomycetes</taxon>
        <taxon>Hymenochaetales</taxon>
        <taxon>Schizoporaceae</taxon>
        <taxon>Schizopora</taxon>
    </lineage>
</organism>
<keyword evidence="1" id="KW-0472">Membrane</keyword>
<feature type="domain" description="DUF6534" evidence="2">
    <location>
        <begin position="170"/>
        <end position="256"/>
    </location>
</feature>
<evidence type="ECO:0000313" key="4">
    <source>
        <dbReference type="Proteomes" id="UP000053477"/>
    </source>
</evidence>
<dbReference type="EMBL" id="KQ085990">
    <property type="protein sequence ID" value="KLO11878.1"/>
    <property type="molecule type" value="Genomic_DNA"/>
</dbReference>
<feature type="transmembrane region" description="Helical" evidence="1">
    <location>
        <begin position="164"/>
        <end position="185"/>
    </location>
</feature>
<dbReference type="PANTHER" id="PTHR40465:SF1">
    <property type="entry name" value="DUF6534 DOMAIN-CONTAINING PROTEIN"/>
    <property type="match status" value="1"/>
</dbReference>
<proteinExistence type="predicted"/>
<accession>A0A0H2RQX0</accession>
<feature type="transmembrane region" description="Helical" evidence="1">
    <location>
        <begin position="229"/>
        <end position="251"/>
    </location>
</feature>
<dbReference type="InterPro" id="IPR045339">
    <property type="entry name" value="DUF6534"/>
</dbReference>
<name>A0A0H2RQX0_9AGAM</name>
<evidence type="ECO:0000313" key="3">
    <source>
        <dbReference type="EMBL" id="KLO11878.1"/>
    </source>
</evidence>
<evidence type="ECO:0000256" key="1">
    <source>
        <dbReference type="SAM" id="Phobius"/>
    </source>
</evidence>
<dbReference type="OrthoDB" id="3263055at2759"/>
<feature type="transmembrane region" description="Helical" evidence="1">
    <location>
        <begin position="124"/>
        <end position="144"/>
    </location>
</feature>
<dbReference type="Pfam" id="PF20152">
    <property type="entry name" value="DUF6534"/>
    <property type="match status" value="1"/>
</dbReference>
<dbReference type="Proteomes" id="UP000053477">
    <property type="component" value="Unassembled WGS sequence"/>
</dbReference>
<sequence length="327" mass="36578">MSSDNSLPALDNTFGAMFLGVIIAMGLWGASTVQVYYYYDQYSKDTWHLKSFVALVWVLDTTHQALIVHSTYRYLITNYFNPAHLGVLEPTLLAMILFNAIICALVQGFFLFRVWRLSQHNHMLVGTLALFSAGQAVSILVYFIKSIHFTEFAQLTTLFTLEKVLNVFGVVSDFTIAGTLIILLHRSRTGFRRSETIVNRLILFTINTGLATSLCAILALIFVSVFPNTFIYIFFYLLISKMYSNSLMATLNARKSVGGRAASSAEHSGMESIHLSRVRHDDGINISTFSKGNEGRMLAIKVDTQTRHDTDDMMMDKANSLSSSTVV</sequence>
<feature type="transmembrane region" description="Helical" evidence="1">
    <location>
        <begin position="14"/>
        <end position="39"/>
    </location>
</feature>
<feature type="transmembrane region" description="Helical" evidence="1">
    <location>
        <begin position="197"/>
        <end position="223"/>
    </location>
</feature>
<reference evidence="3 4" key="1">
    <citation type="submission" date="2015-04" db="EMBL/GenBank/DDBJ databases">
        <title>Complete genome sequence of Schizopora paradoxa KUC8140, a cosmopolitan wood degrader in East Asia.</title>
        <authorList>
            <consortium name="DOE Joint Genome Institute"/>
            <person name="Min B."/>
            <person name="Park H."/>
            <person name="Jang Y."/>
            <person name="Kim J.-J."/>
            <person name="Kim K.H."/>
            <person name="Pangilinan J."/>
            <person name="Lipzen A."/>
            <person name="Riley R."/>
            <person name="Grigoriev I.V."/>
            <person name="Spatafora J.W."/>
            <person name="Choi I.-G."/>
        </authorList>
    </citation>
    <scope>NUCLEOTIDE SEQUENCE [LARGE SCALE GENOMIC DNA]</scope>
    <source>
        <strain evidence="3 4">KUC8140</strain>
    </source>
</reference>
<feature type="transmembrane region" description="Helical" evidence="1">
    <location>
        <begin position="51"/>
        <end position="72"/>
    </location>
</feature>
<dbReference type="InParanoid" id="A0A0H2RQX0"/>
<keyword evidence="1" id="KW-0812">Transmembrane</keyword>
<protein>
    <recommendedName>
        <fullName evidence="2">DUF6534 domain-containing protein</fullName>
    </recommendedName>
</protein>
<keyword evidence="4" id="KW-1185">Reference proteome</keyword>
<keyword evidence="1" id="KW-1133">Transmembrane helix</keyword>
<feature type="transmembrane region" description="Helical" evidence="1">
    <location>
        <begin position="92"/>
        <end position="112"/>
    </location>
</feature>